<protein>
    <submittedName>
        <fullName evidence="13">Copper(II) transporter ATPase subunuit</fullName>
    </submittedName>
</protein>
<evidence type="ECO:0000313" key="14">
    <source>
        <dbReference type="Proteomes" id="UP000017184"/>
    </source>
</evidence>
<evidence type="ECO:0000256" key="6">
    <source>
        <dbReference type="ARBA" id="ARBA00022741"/>
    </source>
</evidence>
<dbReference type="Gene3D" id="3.40.50.1000">
    <property type="entry name" value="HAD superfamily/HAD-like"/>
    <property type="match status" value="1"/>
</dbReference>
<dbReference type="FunFam" id="2.70.150.10:FF:000020">
    <property type="entry name" value="Copper-exporting P-type ATPase A"/>
    <property type="match status" value="1"/>
</dbReference>
<dbReference type="SUPFAM" id="SSF81653">
    <property type="entry name" value="Calcium ATPase, transduction domain A"/>
    <property type="match status" value="1"/>
</dbReference>
<dbReference type="InterPro" id="IPR023214">
    <property type="entry name" value="HAD_sf"/>
</dbReference>
<evidence type="ECO:0000256" key="11">
    <source>
        <dbReference type="RuleBase" id="RU362081"/>
    </source>
</evidence>
<dbReference type="PANTHER" id="PTHR43520">
    <property type="entry name" value="ATP7, ISOFORM B"/>
    <property type="match status" value="1"/>
</dbReference>
<evidence type="ECO:0000256" key="4">
    <source>
        <dbReference type="ARBA" id="ARBA00022692"/>
    </source>
</evidence>
<dbReference type="Gene3D" id="2.70.150.10">
    <property type="entry name" value="Calcium-transporting ATPase, cytoplasmic transduction domain A"/>
    <property type="match status" value="1"/>
</dbReference>
<evidence type="ECO:0000313" key="13">
    <source>
        <dbReference type="EMBL" id="AGX88428.1"/>
    </source>
</evidence>
<dbReference type="Pfam" id="PF00403">
    <property type="entry name" value="HMA"/>
    <property type="match status" value="1"/>
</dbReference>
<evidence type="ECO:0000256" key="10">
    <source>
        <dbReference type="ARBA" id="ARBA00023136"/>
    </source>
</evidence>
<dbReference type="PROSITE" id="PS01047">
    <property type="entry name" value="HMA_1"/>
    <property type="match status" value="1"/>
</dbReference>
<evidence type="ECO:0000256" key="2">
    <source>
        <dbReference type="ARBA" id="ARBA00006024"/>
    </source>
</evidence>
<dbReference type="InterPro" id="IPR023299">
    <property type="entry name" value="ATPase_P-typ_cyto_dom_N"/>
</dbReference>
<dbReference type="GO" id="GO:0060003">
    <property type="term" value="P:copper ion export"/>
    <property type="evidence" value="ECO:0007669"/>
    <property type="project" value="UniProtKB-ARBA"/>
</dbReference>
<dbReference type="Gene3D" id="3.40.1110.10">
    <property type="entry name" value="Calcium-transporting ATPase, cytoplasmic domain N"/>
    <property type="match status" value="1"/>
</dbReference>
<dbReference type="SFLD" id="SFLDS00003">
    <property type="entry name" value="Haloacid_Dehalogenase"/>
    <property type="match status" value="1"/>
</dbReference>
<dbReference type="Pfam" id="PF00122">
    <property type="entry name" value="E1-E2_ATPase"/>
    <property type="match status" value="1"/>
</dbReference>
<comment type="subcellular location">
    <subcellularLocation>
        <location evidence="1">Cell membrane</location>
        <topology evidence="1">Multi-pass membrane protein</topology>
    </subcellularLocation>
</comment>
<dbReference type="GO" id="GO:0005524">
    <property type="term" value="F:ATP binding"/>
    <property type="evidence" value="ECO:0007669"/>
    <property type="project" value="UniProtKB-UniRule"/>
</dbReference>
<feature type="transmembrane region" description="Helical" evidence="11">
    <location>
        <begin position="132"/>
        <end position="155"/>
    </location>
</feature>
<dbReference type="PROSITE" id="PS00154">
    <property type="entry name" value="ATPASE_E1_E2"/>
    <property type="match status" value="1"/>
</dbReference>
<feature type="transmembrane region" description="Helical" evidence="11">
    <location>
        <begin position="406"/>
        <end position="433"/>
    </location>
</feature>
<dbReference type="SUPFAM" id="SSF55008">
    <property type="entry name" value="HMA, heavy metal-associated domain"/>
    <property type="match status" value="1"/>
</dbReference>
<evidence type="ECO:0000256" key="7">
    <source>
        <dbReference type="ARBA" id="ARBA00022840"/>
    </source>
</evidence>
<dbReference type="NCBIfam" id="TIGR01511">
    <property type="entry name" value="ATPase-IB1_Cu"/>
    <property type="match status" value="1"/>
</dbReference>
<dbReference type="GO" id="GO:0005507">
    <property type="term" value="F:copper ion binding"/>
    <property type="evidence" value="ECO:0007669"/>
    <property type="project" value="TreeGrafter"/>
</dbReference>
<organism evidence="13 14">
    <name type="scientific">Candidatus Symbiobacter mobilis CR</name>
    <dbReference type="NCBI Taxonomy" id="946483"/>
    <lineage>
        <taxon>Bacteria</taxon>
        <taxon>Pseudomonadati</taxon>
        <taxon>Pseudomonadota</taxon>
        <taxon>Betaproteobacteria</taxon>
        <taxon>Burkholderiales</taxon>
        <taxon>Comamonadaceae</taxon>
    </lineage>
</organism>
<dbReference type="AlphaFoldDB" id="U5NDY3"/>
<keyword evidence="7 11" id="KW-0067">ATP-binding</keyword>
<name>U5NDY3_9BURK</name>
<keyword evidence="6 11" id="KW-0547">Nucleotide-binding</keyword>
<keyword evidence="3 11" id="KW-1003">Cell membrane</keyword>
<keyword evidence="5 11" id="KW-0479">Metal-binding</keyword>
<keyword evidence="10 11" id="KW-0472">Membrane</keyword>
<dbReference type="PANTHER" id="PTHR43520:SF8">
    <property type="entry name" value="P-TYPE CU(+) TRANSPORTER"/>
    <property type="match status" value="1"/>
</dbReference>
<dbReference type="STRING" id="946483.Cenrod_2369"/>
<feature type="transmembrane region" description="Helical" evidence="11">
    <location>
        <begin position="372"/>
        <end position="394"/>
    </location>
</feature>
<dbReference type="SFLD" id="SFLDG00002">
    <property type="entry name" value="C1.7:_P-type_atpase_like"/>
    <property type="match status" value="1"/>
</dbReference>
<dbReference type="CDD" id="cd00371">
    <property type="entry name" value="HMA"/>
    <property type="match status" value="1"/>
</dbReference>
<evidence type="ECO:0000256" key="3">
    <source>
        <dbReference type="ARBA" id="ARBA00022475"/>
    </source>
</evidence>
<gene>
    <name evidence="13" type="primary">copA</name>
    <name evidence="13" type="ORF">Cenrod_2369</name>
</gene>
<evidence type="ECO:0000256" key="5">
    <source>
        <dbReference type="ARBA" id="ARBA00022723"/>
    </source>
</evidence>
<dbReference type="GO" id="GO:0043682">
    <property type="term" value="F:P-type divalent copper transporter activity"/>
    <property type="evidence" value="ECO:0007669"/>
    <property type="project" value="TreeGrafter"/>
</dbReference>
<dbReference type="SUPFAM" id="SSF56784">
    <property type="entry name" value="HAD-like"/>
    <property type="match status" value="1"/>
</dbReference>
<proteinExistence type="inferred from homology"/>
<dbReference type="Pfam" id="PF00702">
    <property type="entry name" value="Hydrolase"/>
    <property type="match status" value="1"/>
</dbReference>
<feature type="transmembrane region" description="Helical" evidence="11">
    <location>
        <begin position="218"/>
        <end position="238"/>
    </location>
</feature>
<dbReference type="NCBIfam" id="TIGR01494">
    <property type="entry name" value="ATPase_P-type"/>
    <property type="match status" value="1"/>
</dbReference>
<dbReference type="InterPro" id="IPR059000">
    <property type="entry name" value="ATPase_P-type_domA"/>
</dbReference>
<feature type="transmembrane region" description="Helical" evidence="11">
    <location>
        <begin position="194"/>
        <end position="212"/>
    </location>
</feature>
<dbReference type="InterPro" id="IPR044492">
    <property type="entry name" value="P_typ_ATPase_HD_dom"/>
</dbReference>
<dbReference type="eggNOG" id="COG2217">
    <property type="taxonomic scope" value="Bacteria"/>
</dbReference>
<dbReference type="InterPro" id="IPR001757">
    <property type="entry name" value="P_typ_ATPase"/>
</dbReference>
<feature type="transmembrane region" description="Helical" evidence="11">
    <location>
        <begin position="721"/>
        <end position="737"/>
    </location>
</feature>
<dbReference type="InterPro" id="IPR017969">
    <property type="entry name" value="Heavy-metal-associated_CS"/>
</dbReference>
<dbReference type="InterPro" id="IPR023298">
    <property type="entry name" value="ATPase_P-typ_TM_dom_sf"/>
</dbReference>
<dbReference type="GO" id="GO:0016887">
    <property type="term" value="F:ATP hydrolysis activity"/>
    <property type="evidence" value="ECO:0007669"/>
    <property type="project" value="InterPro"/>
</dbReference>
<comment type="similarity">
    <text evidence="2 11">Belongs to the cation transport ATPase (P-type) (TC 3.A.3) family. Type IB subfamily.</text>
</comment>
<dbReference type="InterPro" id="IPR008250">
    <property type="entry name" value="ATPase_P-typ_transduc_dom_A_sf"/>
</dbReference>
<dbReference type="InterPro" id="IPR036163">
    <property type="entry name" value="HMA_dom_sf"/>
</dbReference>
<dbReference type="InterPro" id="IPR027256">
    <property type="entry name" value="P-typ_ATPase_IB"/>
</dbReference>
<dbReference type="EMBL" id="CP004885">
    <property type="protein sequence ID" value="AGX88428.1"/>
    <property type="molecule type" value="Genomic_DNA"/>
</dbReference>
<evidence type="ECO:0000256" key="9">
    <source>
        <dbReference type="ARBA" id="ARBA00022989"/>
    </source>
</evidence>
<dbReference type="Gene3D" id="3.30.70.100">
    <property type="match status" value="1"/>
</dbReference>
<dbReference type="InterPro" id="IPR036412">
    <property type="entry name" value="HAD-like_sf"/>
</dbReference>
<keyword evidence="8" id="KW-1278">Translocase</keyword>
<feature type="transmembrane region" description="Helical" evidence="11">
    <location>
        <begin position="161"/>
        <end position="182"/>
    </location>
</feature>
<dbReference type="InterPro" id="IPR018303">
    <property type="entry name" value="ATPase_P-typ_P_site"/>
</dbReference>
<keyword evidence="14" id="KW-1185">Reference proteome</keyword>
<dbReference type="PROSITE" id="PS50846">
    <property type="entry name" value="HMA_2"/>
    <property type="match status" value="1"/>
</dbReference>
<keyword evidence="4 11" id="KW-0812">Transmembrane</keyword>
<accession>U5NDY3</accession>
<dbReference type="PRINTS" id="PR00119">
    <property type="entry name" value="CATATPASE"/>
</dbReference>
<dbReference type="PRINTS" id="PR00943">
    <property type="entry name" value="CUATPASE"/>
</dbReference>
<dbReference type="SUPFAM" id="SSF81665">
    <property type="entry name" value="Calcium ATPase, transmembrane domain M"/>
    <property type="match status" value="1"/>
</dbReference>
<sequence>MVGKVHDIPRSFPQIGPFMMLSAPPSATAETFATTFDLGIQGMRCASCVRRVEQSLLAVEGVQGAVVNLAAQTARVTALADTGLQERIADALRREGFKPSFALQNERKAHIRGNDGVGISSLSTIWAEWGQVALALSFALPLMLPMWASWLGWHLVLPAKWQFLLATHVQGLLGAQFYLGAWRALRRGTANMDTLVALGTTAAWALSTWLWWAEGASAHLYFESSAMVITLVLLGKALEARARRQTTSAIRALQGLRPDIAHRVGQDGEADVPVEDVRPGDTLAVRPGERFAVDGVLVEGHTQVDEAMLTGEPMPVDRGPGDAVVAGTVNGAARVLVQVQAVGADTVLAAVVRRVEDAQASKAPVEQLVDRISAVFVPIVLLLGIGTFVVGWGMGLPFDTALLRAVAVLVVACPCALGLATPAAIVVGTGVAARYGILVRDVQALEQARRCDTVVFDKTGTLTMGQARLERIDCAPEYDESSCLRWAAALQSGSEHPLARAVLDAARQRKIDIPPVHGLHAVPGKGISGAVEEHPYTLGSLAWAQEQGGSVPALAVEAALQQGHTVSVLWRNAPQGTQTLAVLAFADAVRPSAAPAVLALRSMGMQVRMVSGDHPQAVHRVASQVGIDPNATQSGALPQDKIAAVETLRQHGHGVIMVGDGINDAPALAAADVGMAIAHGHLGADVAIHASAITLLRDDLALVPAAIDIARRTTTTIRQNLWWAFVYNVVTIPLAMFGYLSPVLAGGAMALSSVSVIANALRLRRWRPPGLVPPAHSSPFHHR</sequence>
<dbReference type="KEGG" id="cbx:Cenrod_2369"/>
<evidence type="ECO:0000259" key="12">
    <source>
        <dbReference type="PROSITE" id="PS50846"/>
    </source>
</evidence>
<dbReference type="CDD" id="cd02094">
    <property type="entry name" value="P-type_ATPase_Cu-like"/>
    <property type="match status" value="1"/>
</dbReference>
<dbReference type="NCBIfam" id="TIGR01525">
    <property type="entry name" value="ATPase-IB_hvy"/>
    <property type="match status" value="1"/>
</dbReference>
<dbReference type="GO" id="GO:0055070">
    <property type="term" value="P:copper ion homeostasis"/>
    <property type="evidence" value="ECO:0007669"/>
    <property type="project" value="TreeGrafter"/>
</dbReference>
<dbReference type="GO" id="GO:0005886">
    <property type="term" value="C:plasma membrane"/>
    <property type="evidence" value="ECO:0007669"/>
    <property type="project" value="UniProtKB-SubCell"/>
</dbReference>
<dbReference type="PATRIC" id="fig|946483.4.peg.2391"/>
<evidence type="ECO:0000256" key="1">
    <source>
        <dbReference type="ARBA" id="ARBA00004651"/>
    </source>
</evidence>
<reference evidence="13 14" key="1">
    <citation type="journal article" date="2013" name="Genome Biol.">
        <title>Genomic analysis reveals key aspects of prokaryotic symbiosis in the phototrophic consortium "Chlorochromatium aggregatum".</title>
        <authorList>
            <person name="Liu Z."/>
            <person name="Muller J."/>
            <person name="Li T."/>
            <person name="Alvey R.M."/>
            <person name="Vogl K."/>
            <person name="Frigaard N.U."/>
            <person name="Rockwell N.C."/>
            <person name="Boyd E.S."/>
            <person name="Tomsho L.P."/>
            <person name="Schuster S.C."/>
            <person name="Henke P."/>
            <person name="Rohde M."/>
            <person name="Overmann J."/>
            <person name="Bryant D.A."/>
        </authorList>
    </citation>
    <scope>NUCLEOTIDE SEQUENCE [LARGE SCALE GENOMIC DNA]</scope>
    <source>
        <strain evidence="13">CR</strain>
    </source>
</reference>
<evidence type="ECO:0000256" key="8">
    <source>
        <dbReference type="ARBA" id="ARBA00022967"/>
    </source>
</evidence>
<dbReference type="Proteomes" id="UP000017184">
    <property type="component" value="Chromosome"/>
</dbReference>
<dbReference type="HOGENOM" id="CLU_001771_0_3_4"/>
<feature type="domain" description="HMA" evidence="12">
    <location>
        <begin position="34"/>
        <end position="100"/>
    </location>
</feature>
<dbReference type="InterPro" id="IPR006121">
    <property type="entry name" value="HMA_dom"/>
</dbReference>
<dbReference type="SFLD" id="SFLDF00027">
    <property type="entry name" value="p-type_atpase"/>
    <property type="match status" value="1"/>
</dbReference>
<keyword evidence="9 11" id="KW-1133">Transmembrane helix</keyword>